<proteinExistence type="inferred from homology"/>
<comment type="similarity">
    <text evidence="2">Belongs to the CDC45 family.</text>
</comment>
<evidence type="ECO:0000313" key="7">
    <source>
        <dbReference type="Proteomes" id="UP000039324"/>
    </source>
</evidence>
<dbReference type="Proteomes" id="UP000039324">
    <property type="component" value="Unassembled WGS sequence"/>
</dbReference>
<dbReference type="GO" id="GO:0003697">
    <property type="term" value="F:single-stranded DNA binding"/>
    <property type="evidence" value="ECO:0007669"/>
    <property type="project" value="TreeGrafter"/>
</dbReference>
<gene>
    <name evidence="6" type="ORF">PBRA_005827</name>
</gene>
<dbReference type="AlphaFoldDB" id="A0A0G4IQS1"/>
<dbReference type="Pfam" id="PF02724">
    <property type="entry name" value="CDC45"/>
    <property type="match status" value="2"/>
</dbReference>
<organism evidence="6 7">
    <name type="scientific">Plasmodiophora brassicae</name>
    <name type="common">Clubroot disease agent</name>
    <dbReference type="NCBI Taxonomy" id="37360"/>
    <lineage>
        <taxon>Eukaryota</taxon>
        <taxon>Sar</taxon>
        <taxon>Rhizaria</taxon>
        <taxon>Endomyxa</taxon>
        <taxon>Phytomyxea</taxon>
        <taxon>Plasmodiophorida</taxon>
        <taxon>Plasmodiophoridae</taxon>
        <taxon>Plasmodiophora</taxon>
    </lineage>
</organism>
<evidence type="ECO:0000256" key="3">
    <source>
        <dbReference type="ARBA" id="ARBA00022705"/>
    </source>
</evidence>
<keyword evidence="3" id="KW-0235">DNA replication</keyword>
<dbReference type="STRING" id="37360.A0A0G4IQS1"/>
<evidence type="ECO:0000256" key="4">
    <source>
        <dbReference type="ARBA" id="ARBA00023242"/>
    </source>
</evidence>
<dbReference type="PANTHER" id="PTHR10507:SF0">
    <property type="entry name" value="CELL DIVISION CONTROL PROTEIN 45 HOMOLOG"/>
    <property type="match status" value="1"/>
</dbReference>
<name>A0A0G4IQS1_PLABS</name>
<dbReference type="OMA" id="EDCFMEA"/>
<dbReference type="OrthoDB" id="10258882at2759"/>
<evidence type="ECO:0000256" key="2">
    <source>
        <dbReference type="ARBA" id="ARBA00010727"/>
    </source>
</evidence>
<dbReference type="GO" id="GO:0006270">
    <property type="term" value="P:DNA replication initiation"/>
    <property type="evidence" value="ECO:0007669"/>
    <property type="project" value="InterPro"/>
</dbReference>
<dbReference type="InterPro" id="IPR003874">
    <property type="entry name" value="CDC45"/>
</dbReference>
<keyword evidence="4" id="KW-0539">Nucleus</keyword>
<evidence type="ECO:0008006" key="8">
    <source>
        <dbReference type="Google" id="ProtNLM"/>
    </source>
</evidence>
<dbReference type="InterPro" id="IPR038763">
    <property type="entry name" value="DHH_sf"/>
</dbReference>
<dbReference type="GO" id="GO:0031261">
    <property type="term" value="C:DNA replication preinitiation complex"/>
    <property type="evidence" value="ECO:0007669"/>
    <property type="project" value="TreeGrafter"/>
</dbReference>
<evidence type="ECO:0000256" key="5">
    <source>
        <dbReference type="ARBA" id="ARBA00023306"/>
    </source>
</evidence>
<keyword evidence="5" id="KW-0131">Cell cycle</keyword>
<keyword evidence="7" id="KW-1185">Reference proteome</keyword>
<comment type="subcellular location">
    <subcellularLocation>
        <location evidence="1">Nucleus</location>
    </subcellularLocation>
</comment>
<dbReference type="EMBL" id="CDSF01000080">
    <property type="protein sequence ID" value="CEO97713.1"/>
    <property type="molecule type" value="Genomic_DNA"/>
</dbReference>
<sequence>MLVLRNELADAWADVRKAAASASPVLLFVNIDCDSICACHILTSLLRMDHLLYKVVPVASYDDLLRSVGAVDDAVKSIIMINCGANINLKAELPPRDDLHVYVLDSHRPYHLTNVHPNNTSIVCLDGSIEPPAFPSDDDLSDDDGEDETVARVRQDRRRRVAEHYNGAFYEISAAALAYDLSQQLAKDDNDLLWSGIVGLTDQWVHRRISKWMYQNEVDMFIKEVFNKNKVPDDDGGYADADDQVRVAVDGLITFVPKALGFTLLGHWNLFDSMFHTQRVAIKLKVWRDSGRQELNLILAKLGIPFQESRFPYRLMHKTCKETLNKQIENYAHEYGLEKEDLFAASFTRQFADGLVVAAADMALAVSALLESHSVDAEGAVASWESNFWRAHDSMKSCNVHVTQRGLQLAVELQQEITRSGHSLLIKKAVKSTGQFRLCVLDSPGRHVIFTHPLALSKLAFFLIDAYETVLIEQNTALRKRSRVGGRSAAAGRRVKIIPFVLCSYIEDRQSYLIVGVPRSGHESSSSTASQRNLFSVGFSEAAYLTKARARQDWFDTSITEIAKDDLKPFLETLVGQLM</sequence>
<dbReference type="GO" id="GO:0000727">
    <property type="term" value="P:double-strand break repair via break-induced replication"/>
    <property type="evidence" value="ECO:0007669"/>
    <property type="project" value="TreeGrafter"/>
</dbReference>
<reference evidence="6 7" key="1">
    <citation type="submission" date="2015-02" db="EMBL/GenBank/DDBJ databases">
        <authorList>
            <person name="Chooi Y.-H."/>
        </authorList>
    </citation>
    <scope>NUCLEOTIDE SEQUENCE [LARGE SCALE GENOMIC DNA]</scope>
    <source>
        <strain evidence="6">E3</strain>
    </source>
</reference>
<protein>
    <recommendedName>
        <fullName evidence="8">Cell division control protein 45</fullName>
    </recommendedName>
</protein>
<evidence type="ECO:0000256" key="1">
    <source>
        <dbReference type="ARBA" id="ARBA00004123"/>
    </source>
</evidence>
<dbReference type="PANTHER" id="PTHR10507">
    <property type="entry name" value="CDC45-RELATED PROTEIN"/>
    <property type="match status" value="1"/>
</dbReference>
<dbReference type="GO" id="GO:1902977">
    <property type="term" value="P:mitotic DNA replication preinitiation complex assembly"/>
    <property type="evidence" value="ECO:0007669"/>
    <property type="project" value="TreeGrafter"/>
</dbReference>
<evidence type="ECO:0000313" key="6">
    <source>
        <dbReference type="EMBL" id="CEO97713.1"/>
    </source>
</evidence>
<dbReference type="GO" id="GO:0003682">
    <property type="term" value="F:chromatin binding"/>
    <property type="evidence" value="ECO:0007669"/>
    <property type="project" value="TreeGrafter"/>
</dbReference>
<accession>A0A0G4IQS1</accession>
<dbReference type="SUPFAM" id="SSF64182">
    <property type="entry name" value="DHH phosphoesterases"/>
    <property type="match status" value="1"/>
</dbReference>
<dbReference type="GO" id="GO:0003688">
    <property type="term" value="F:DNA replication origin binding"/>
    <property type="evidence" value="ECO:0007669"/>
    <property type="project" value="TreeGrafter"/>
</dbReference>